<sequence>FREWAQYLLATSVGGGINVAVYQCWLWFTDTRTLNLFLGVAAGSAVAMMFNFAISKRIIFAAKPLS</sequence>
<keyword evidence="1" id="KW-0472">Membrane</keyword>
<organism evidence="2 3">
    <name type="scientific">Sutterella massiliensis</name>
    <dbReference type="NCBI Taxonomy" id="1816689"/>
    <lineage>
        <taxon>Bacteria</taxon>
        <taxon>Pseudomonadati</taxon>
        <taxon>Pseudomonadota</taxon>
        <taxon>Betaproteobacteria</taxon>
        <taxon>Burkholderiales</taxon>
        <taxon>Sutterellaceae</taxon>
        <taxon>Sutterella</taxon>
    </lineage>
</organism>
<comment type="caution">
    <text evidence="2">The sequence shown here is derived from an EMBL/GenBank/DDBJ whole genome shotgun (WGS) entry which is preliminary data.</text>
</comment>
<evidence type="ECO:0008006" key="4">
    <source>
        <dbReference type="Google" id="ProtNLM"/>
    </source>
</evidence>
<evidence type="ECO:0000313" key="2">
    <source>
        <dbReference type="EMBL" id="MBM6705405.1"/>
    </source>
</evidence>
<gene>
    <name evidence="2" type="ORF">H6A60_13120</name>
</gene>
<name>A0ABS2DVN2_9BURK</name>
<feature type="transmembrane region" description="Helical" evidence="1">
    <location>
        <begin position="34"/>
        <end position="54"/>
    </location>
</feature>
<evidence type="ECO:0000313" key="3">
    <source>
        <dbReference type="Proteomes" id="UP000715095"/>
    </source>
</evidence>
<dbReference type="EMBL" id="JACJJC010000456">
    <property type="protein sequence ID" value="MBM6705405.1"/>
    <property type="molecule type" value="Genomic_DNA"/>
</dbReference>
<keyword evidence="1" id="KW-1133">Transmembrane helix</keyword>
<accession>A0ABS2DVN2</accession>
<evidence type="ECO:0000256" key="1">
    <source>
        <dbReference type="SAM" id="Phobius"/>
    </source>
</evidence>
<keyword evidence="3" id="KW-1185">Reference proteome</keyword>
<proteinExistence type="predicted"/>
<dbReference type="Proteomes" id="UP000715095">
    <property type="component" value="Unassembled WGS sequence"/>
</dbReference>
<reference evidence="2 3" key="1">
    <citation type="journal article" date="2021" name="Sci. Rep.">
        <title>The distribution of antibiotic resistance genes in chicken gut microbiota commensals.</title>
        <authorList>
            <person name="Juricova H."/>
            <person name="Matiasovicova J."/>
            <person name="Kubasova T."/>
            <person name="Cejkova D."/>
            <person name="Rychlik I."/>
        </authorList>
    </citation>
    <scope>NUCLEOTIDE SEQUENCE [LARGE SCALE GENOMIC DNA]</scope>
    <source>
        <strain evidence="2 3">An829</strain>
    </source>
</reference>
<protein>
    <recommendedName>
        <fullName evidence="4">GtrA family protein</fullName>
    </recommendedName>
</protein>
<feature type="transmembrane region" description="Helical" evidence="1">
    <location>
        <begin position="7"/>
        <end position="28"/>
    </location>
</feature>
<feature type="non-terminal residue" evidence="2">
    <location>
        <position position="1"/>
    </location>
</feature>
<keyword evidence="1" id="KW-0812">Transmembrane</keyword>